<evidence type="ECO:0000256" key="1">
    <source>
        <dbReference type="SAM" id="SignalP"/>
    </source>
</evidence>
<gene>
    <name evidence="2" type="ORF">RNJ44_01635</name>
</gene>
<evidence type="ECO:0000313" key="2">
    <source>
        <dbReference type="EMBL" id="KAL3229499.1"/>
    </source>
</evidence>
<reference evidence="2 3" key="1">
    <citation type="submission" date="2024-05" db="EMBL/GenBank/DDBJ databases">
        <title>Long read based assembly of the Candida bracarensis genome reveals expanded adhesin content.</title>
        <authorList>
            <person name="Marcet-Houben M."/>
            <person name="Ksiezopolska E."/>
            <person name="Gabaldon T."/>
        </authorList>
    </citation>
    <scope>NUCLEOTIDE SEQUENCE [LARGE SCALE GENOMIC DNA]</scope>
    <source>
        <strain evidence="2 3">CBM6</strain>
    </source>
</reference>
<evidence type="ECO:0000313" key="3">
    <source>
        <dbReference type="Proteomes" id="UP001623330"/>
    </source>
</evidence>
<dbReference type="Proteomes" id="UP001623330">
    <property type="component" value="Unassembled WGS sequence"/>
</dbReference>
<keyword evidence="1" id="KW-0732">Signal</keyword>
<accession>A0ABR4NNB6</accession>
<proteinExistence type="predicted"/>
<keyword evidence="3" id="KW-1185">Reference proteome</keyword>
<comment type="caution">
    <text evidence="2">The sequence shown here is derived from an EMBL/GenBank/DDBJ whole genome shotgun (WGS) entry which is preliminary data.</text>
</comment>
<organism evidence="2 3">
    <name type="scientific">Nakaseomyces bracarensis</name>
    <dbReference type="NCBI Taxonomy" id="273131"/>
    <lineage>
        <taxon>Eukaryota</taxon>
        <taxon>Fungi</taxon>
        <taxon>Dikarya</taxon>
        <taxon>Ascomycota</taxon>
        <taxon>Saccharomycotina</taxon>
        <taxon>Saccharomycetes</taxon>
        <taxon>Saccharomycetales</taxon>
        <taxon>Saccharomycetaceae</taxon>
        <taxon>Nakaseomyces</taxon>
    </lineage>
</organism>
<dbReference type="EMBL" id="JBEVYD010000011">
    <property type="protein sequence ID" value="KAL3229499.1"/>
    <property type="molecule type" value="Genomic_DNA"/>
</dbReference>
<name>A0ABR4NNB6_9SACH</name>
<feature type="chain" id="PRO_5046656455" evidence="1">
    <location>
        <begin position="20"/>
        <end position="352"/>
    </location>
</feature>
<feature type="signal peptide" evidence="1">
    <location>
        <begin position="1"/>
        <end position="19"/>
    </location>
</feature>
<protein>
    <submittedName>
        <fullName evidence="2">Uncharacterized protein</fullName>
    </submittedName>
</protein>
<sequence length="352" mass="40695">MKFYNYLQFVQLLLPMVLAHEPQFITVTETVKEDSRTVMVPIVPNTVTVTSCAPVTVAVPIVPPTTTVTVTPTKATPFKRPSLVSRMAGEINFIFGIIGAMKTCLPDNGVPVPPGWARIQCSFYVFNMFLSLIINIIGAKDHHEFWKKRQQQWREWEKQYGNAIGDDDYDTDCEEDYNDDDESYKMQNNGDVTFKATRIIMNVLGIQVVPFKNETTLQECAHYEFTKEGYKHIMGPELIKGTVCLTQKGIRTFERLREDGTPYDSPYDKLMKKLKQPVYLKRFEKYMGDFQNKKTLTTWQMINFREYARDIMEQMTYLSDELASGKPHDQIHIVINNKDRVNPEPLLTMNIL</sequence>